<feature type="domain" description="Tudor" evidence="2">
    <location>
        <begin position="116"/>
        <end position="173"/>
    </location>
</feature>
<name>A0A8J5XIG7_DIALT</name>
<accession>A0A8J5XIG7</accession>
<evidence type="ECO:0000259" key="2">
    <source>
        <dbReference type="SMART" id="SM00333"/>
    </source>
</evidence>
<feature type="compositionally biased region" description="Basic and acidic residues" evidence="1">
    <location>
        <begin position="223"/>
        <end position="233"/>
    </location>
</feature>
<evidence type="ECO:0000313" key="4">
    <source>
        <dbReference type="Proteomes" id="UP000751190"/>
    </source>
</evidence>
<dbReference type="EMBL" id="JAGTXO010000012">
    <property type="protein sequence ID" value="KAG8464787.1"/>
    <property type="molecule type" value="Genomic_DNA"/>
</dbReference>
<dbReference type="InterPro" id="IPR002999">
    <property type="entry name" value="Tudor"/>
</dbReference>
<dbReference type="CDD" id="cd04508">
    <property type="entry name" value="Tudor_SF"/>
    <property type="match status" value="1"/>
</dbReference>
<comment type="caution">
    <text evidence="3">The sequence shown here is derived from an EMBL/GenBank/DDBJ whole genome shotgun (WGS) entry which is preliminary data.</text>
</comment>
<reference evidence="3" key="1">
    <citation type="submission" date="2021-05" db="EMBL/GenBank/DDBJ databases">
        <title>The genome of the haptophyte Pavlova lutheri (Diacronema luteri, Pavlovales) - a model for lipid biosynthesis in eukaryotic algae.</title>
        <authorList>
            <person name="Hulatt C.J."/>
            <person name="Posewitz M.C."/>
        </authorList>
    </citation>
    <scope>NUCLEOTIDE SEQUENCE</scope>
    <source>
        <strain evidence="3">NIVA-4/92</strain>
    </source>
</reference>
<feature type="region of interest" description="Disordered" evidence="1">
    <location>
        <begin position="160"/>
        <end position="257"/>
    </location>
</feature>
<proteinExistence type="predicted"/>
<feature type="region of interest" description="Disordered" evidence="1">
    <location>
        <begin position="273"/>
        <end position="309"/>
    </location>
</feature>
<feature type="compositionally biased region" description="Basic and acidic residues" evidence="1">
    <location>
        <begin position="273"/>
        <end position="295"/>
    </location>
</feature>
<dbReference type="Gene3D" id="2.30.30.140">
    <property type="match status" value="2"/>
</dbReference>
<feature type="domain" description="Tudor" evidence="2">
    <location>
        <begin position="57"/>
        <end position="109"/>
    </location>
</feature>
<dbReference type="SUPFAM" id="SSF63748">
    <property type="entry name" value="Tudor/PWWP/MBT"/>
    <property type="match status" value="1"/>
</dbReference>
<dbReference type="SMART" id="SM00333">
    <property type="entry name" value="TUDOR"/>
    <property type="match status" value="2"/>
</dbReference>
<feature type="compositionally biased region" description="Basic and acidic residues" evidence="1">
    <location>
        <begin position="163"/>
        <end position="181"/>
    </location>
</feature>
<feature type="compositionally biased region" description="Basic and acidic residues" evidence="1">
    <location>
        <begin position="247"/>
        <end position="256"/>
    </location>
</feature>
<organism evidence="3 4">
    <name type="scientific">Diacronema lutheri</name>
    <name type="common">Unicellular marine alga</name>
    <name type="synonym">Monochrysis lutheri</name>
    <dbReference type="NCBI Taxonomy" id="2081491"/>
    <lineage>
        <taxon>Eukaryota</taxon>
        <taxon>Haptista</taxon>
        <taxon>Haptophyta</taxon>
        <taxon>Pavlovophyceae</taxon>
        <taxon>Pavlovales</taxon>
        <taxon>Pavlovaceae</taxon>
        <taxon>Diacronema</taxon>
    </lineage>
</organism>
<keyword evidence="4" id="KW-1185">Reference proteome</keyword>
<dbReference type="OrthoDB" id="79171at2759"/>
<protein>
    <recommendedName>
        <fullName evidence="2">Tudor domain-containing protein</fullName>
    </recommendedName>
</protein>
<feature type="compositionally biased region" description="Basic residues" evidence="1">
    <location>
        <begin position="234"/>
        <end position="246"/>
    </location>
</feature>
<evidence type="ECO:0000313" key="3">
    <source>
        <dbReference type="EMBL" id="KAG8464787.1"/>
    </source>
</evidence>
<gene>
    <name evidence="3" type="ORF">KFE25_010155</name>
</gene>
<dbReference type="OMA" id="ECCRADE"/>
<dbReference type="Proteomes" id="UP000751190">
    <property type="component" value="Unassembled WGS sequence"/>
</dbReference>
<dbReference type="AlphaFoldDB" id="A0A8J5XIG7"/>
<sequence length="309" mass="33851">MADVSGYVAQLEQVESALRAAPGDEELIKLRADLVELVNTLSDLARVEQAGKSAAAAAFRVGDKVLALSADGEWHPARVERVTDKGYDVAFMGMLRGTKDLVAKLAAKPYERPDLSAFSAGRKVSAWYAGDRAFYRATVRGVGADTVEVEYDGFEGTETLEPECCRADEGESAARAEREGSRAGPSRPPAGGGARRGGAAPDEEDGQGGSRKRPFQIPASLEIKPDDTPEVAERKRKKIKAITRKAHAAEKDEAINEQRNSWQSFVTKKKDFTKLTRNNHDPHFDPERDHQEMARRFRGPQSAQRGEGW</sequence>
<evidence type="ECO:0000256" key="1">
    <source>
        <dbReference type="SAM" id="MobiDB-lite"/>
    </source>
</evidence>